<dbReference type="AlphaFoldDB" id="A0A5C5WBZ6"/>
<feature type="transmembrane region" description="Helical" evidence="5">
    <location>
        <begin position="20"/>
        <end position="36"/>
    </location>
</feature>
<dbReference type="GO" id="GO:0008168">
    <property type="term" value="F:methyltransferase activity"/>
    <property type="evidence" value="ECO:0007669"/>
    <property type="project" value="UniProtKB-KW"/>
</dbReference>
<keyword evidence="3 5" id="KW-1133">Transmembrane helix</keyword>
<evidence type="ECO:0000256" key="3">
    <source>
        <dbReference type="ARBA" id="ARBA00022989"/>
    </source>
</evidence>
<evidence type="ECO:0000256" key="1">
    <source>
        <dbReference type="ARBA" id="ARBA00004127"/>
    </source>
</evidence>
<evidence type="ECO:0000256" key="4">
    <source>
        <dbReference type="ARBA" id="ARBA00023136"/>
    </source>
</evidence>
<dbReference type="GO" id="GO:0032259">
    <property type="term" value="P:methylation"/>
    <property type="evidence" value="ECO:0007669"/>
    <property type="project" value="UniProtKB-KW"/>
</dbReference>
<sequence>MGMRSEFVRQGNWLFRYRSYVPIVFLVPLIMAVMSMRWPFGSYQIHEYWEFSCLAVSFLGVGVRVFTVGHTPAGTSGRNTHAQVAESLNTSGIYSMVRHPLYLGNYLMGLGAVLVPMEAWLPALYTLAFWLYYERIMFAEEDFLRNKFGEKFSAWVAATPGFIPNPLLWRRPELPFSLRNVLKREYTGLALVVVLHTGIEALEHFVIERNVPIETFWVTLLATTGVAYFVLRSLRRHSKVLQVEGR</sequence>
<keyword evidence="2 5" id="KW-0812">Transmembrane</keyword>
<comment type="subcellular location">
    <subcellularLocation>
        <location evidence="1">Endomembrane system</location>
        <topology evidence="1">Multi-pass membrane protein</topology>
    </subcellularLocation>
</comment>
<keyword evidence="6" id="KW-0808">Transferase</keyword>
<dbReference type="Gene3D" id="1.20.120.1630">
    <property type="match status" value="1"/>
</dbReference>
<dbReference type="GO" id="GO:0012505">
    <property type="term" value="C:endomembrane system"/>
    <property type="evidence" value="ECO:0007669"/>
    <property type="project" value="UniProtKB-SubCell"/>
</dbReference>
<comment type="caution">
    <text evidence="6">The sequence shown here is derived from an EMBL/GenBank/DDBJ whole genome shotgun (WGS) entry which is preliminary data.</text>
</comment>
<feature type="transmembrane region" description="Helical" evidence="5">
    <location>
        <begin position="106"/>
        <end position="132"/>
    </location>
</feature>
<feature type="transmembrane region" description="Helical" evidence="5">
    <location>
        <begin position="152"/>
        <end position="169"/>
    </location>
</feature>
<gene>
    <name evidence="6" type="ORF">Pla111_07830</name>
</gene>
<organism evidence="6 7">
    <name type="scientific">Botrimarina hoheduenensis</name>
    <dbReference type="NCBI Taxonomy" id="2528000"/>
    <lineage>
        <taxon>Bacteria</taxon>
        <taxon>Pseudomonadati</taxon>
        <taxon>Planctomycetota</taxon>
        <taxon>Planctomycetia</taxon>
        <taxon>Pirellulales</taxon>
        <taxon>Lacipirellulaceae</taxon>
        <taxon>Botrimarina</taxon>
    </lineage>
</organism>
<proteinExistence type="predicted"/>
<reference evidence="6 7" key="1">
    <citation type="submission" date="2019-02" db="EMBL/GenBank/DDBJ databases">
        <title>Deep-cultivation of Planctomycetes and their phenomic and genomic characterization uncovers novel biology.</title>
        <authorList>
            <person name="Wiegand S."/>
            <person name="Jogler M."/>
            <person name="Boedeker C."/>
            <person name="Pinto D."/>
            <person name="Vollmers J."/>
            <person name="Rivas-Marin E."/>
            <person name="Kohn T."/>
            <person name="Peeters S.H."/>
            <person name="Heuer A."/>
            <person name="Rast P."/>
            <person name="Oberbeckmann S."/>
            <person name="Bunk B."/>
            <person name="Jeske O."/>
            <person name="Meyerdierks A."/>
            <person name="Storesund J.E."/>
            <person name="Kallscheuer N."/>
            <person name="Luecker S."/>
            <person name="Lage O.M."/>
            <person name="Pohl T."/>
            <person name="Merkel B.J."/>
            <person name="Hornburger P."/>
            <person name="Mueller R.-W."/>
            <person name="Bruemmer F."/>
            <person name="Labrenz M."/>
            <person name="Spormann A.M."/>
            <person name="Op Den Camp H."/>
            <person name="Overmann J."/>
            <person name="Amann R."/>
            <person name="Jetten M.S.M."/>
            <person name="Mascher T."/>
            <person name="Medema M.H."/>
            <person name="Devos D.P."/>
            <person name="Kaster A.-K."/>
            <person name="Ovreas L."/>
            <person name="Rohde M."/>
            <person name="Galperin M.Y."/>
            <person name="Jogler C."/>
        </authorList>
    </citation>
    <scope>NUCLEOTIDE SEQUENCE [LARGE SCALE GENOMIC DNA]</scope>
    <source>
        <strain evidence="6 7">Pla111</strain>
    </source>
</reference>
<dbReference type="InterPro" id="IPR007318">
    <property type="entry name" value="Phopholipid_MeTrfase"/>
</dbReference>
<evidence type="ECO:0000313" key="6">
    <source>
        <dbReference type="EMBL" id="TWT47172.1"/>
    </source>
</evidence>
<evidence type="ECO:0000256" key="2">
    <source>
        <dbReference type="ARBA" id="ARBA00022692"/>
    </source>
</evidence>
<dbReference type="PANTHER" id="PTHR12714:SF9">
    <property type="entry name" value="PROTEIN-S-ISOPRENYLCYSTEINE O-METHYLTRANSFERASE"/>
    <property type="match status" value="1"/>
</dbReference>
<evidence type="ECO:0000313" key="7">
    <source>
        <dbReference type="Proteomes" id="UP000318995"/>
    </source>
</evidence>
<dbReference type="Pfam" id="PF04191">
    <property type="entry name" value="PEMT"/>
    <property type="match status" value="1"/>
</dbReference>
<accession>A0A5C5WBZ6</accession>
<keyword evidence="4 5" id="KW-0472">Membrane</keyword>
<dbReference type="Proteomes" id="UP000318995">
    <property type="component" value="Unassembled WGS sequence"/>
</dbReference>
<feature type="transmembrane region" description="Helical" evidence="5">
    <location>
        <begin position="213"/>
        <end position="231"/>
    </location>
</feature>
<evidence type="ECO:0000256" key="5">
    <source>
        <dbReference type="SAM" id="Phobius"/>
    </source>
</evidence>
<protein>
    <submittedName>
        <fullName evidence="6">Isoprenylcysteine carboxyl methyltransferase (ICMT) family protein</fullName>
    </submittedName>
</protein>
<dbReference type="EMBL" id="SJPH01000002">
    <property type="protein sequence ID" value="TWT47172.1"/>
    <property type="molecule type" value="Genomic_DNA"/>
</dbReference>
<dbReference type="PANTHER" id="PTHR12714">
    <property type="entry name" value="PROTEIN-S ISOPRENYLCYSTEINE O-METHYLTRANSFERASE"/>
    <property type="match status" value="1"/>
</dbReference>
<keyword evidence="6" id="KW-0489">Methyltransferase</keyword>
<keyword evidence="7" id="KW-1185">Reference proteome</keyword>
<name>A0A5C5WBZ6_9BACT</name>